<protein>
    <submittedName>
        <fullName evidence="3">Uncharacterized protein</fullName>
    </submittedName>
</protein>
<comment type="caution">
    <text evidence="3">The sequence shown here is derived from an EMBL/GenBank/DDBJ whole genome shotgun (WGS) entry which is preliminary data.</text>
</comment>
<sequence length="81" mass="8779">MAASLWLWTWKVLAVTWSCVTPHGPLPTGPRDATVSKLPQALERVTSHLGVSVIIIKHKDERRSASAATLPGGPITTVQKR</sequence>
<reference evidence="3 4" key="1">
    <citation type="journal article" date="2021" name="Elife">
        <title>Chloroplast acquisition without the gene transfer in kleptoplastic sea slugs, Plakobranchus ocellatus.</title>
        <authorList>
            <person name="Maeda T."/>
            <person name="Takahashi S."/>
            <person name="Yoshida T."/>
            <person name="Shimamura S."/>
            <person name="Takaki Y."/>
            <person name="Nagai Y."/>
            <person name="Toyoda A."/>
            <person name="Suzuki Y."/>
            <person name="Arimoto A."/>
            <person name="Ishii H."/>
            <person name="Satoh N."/>
            <person name="Nishiyama T."/>
            <person name="Hasebe M."/>
            <person name="Maruyama T."/>
            <person name="Minagawa J."/>
            <person name="Obokata J."/>
            <person name="Shigenobu S."/>
        </authorList>
    </citation>
    <scope>NUCLEOTIDE SEQUENCE [LARGE SCALE GENOMIC DNA]</scope>
</reference>
<feature type="region of interest" description="Disordered" evidence="1">
    <location>
        <begin position="62"/>
        <end position="81"/>
    </location>
</feature>
<accession>A0AAV4BZD0</accession>
<dbReference type="EMBL" id="BLXT01005617">
    <property type="protein sequence ID" value="GFO24457.1"/>
    <property type="molecule type" value="Genomic_DNA"/>
</dbReference>
<name>A0AAV4BZD0_9GAST</name>
<feature type="chain" id="PRO_5043853595" evidence="2">
    <location>
        <begin position="19"/>
        <end position="81"/>
    </location>
</feature>
<evidence type="ECO:0000313" key="3">
    <source>
        <dbReference type="EMBL" id="GFO24457.1"/>
    </source>
</evidence>
<keyword evidence="2" id="KW-0732">Signal</keyword>
<dbReference type="Proteomes" id="UP000735302">
    <property type="component" value="Unassembled WGS sequence"/>
</dbReference>
<dbReference type="AlphaFoldDB" id="A0AAV4BZD0"/>
<keyword evidence="4" id="KW-1185">Reference proteome</keyword>
<evidence type="ECO:0000313" key="4">
    <source>
        <dbReference type="Proteomes" id="UP000735302"/>
    </source>
</evidence>
<evidence type="ECO:0000256" key="1">
    <source>
        <dbReference type="SAM" id="MobiDB-lite"/>
    </source>
</evidence>
<organism evidence="3 4">
    <name type="scientific">Plakobranchus ocellatus</name>
    <dbReference type="NCBI Taxonomy" id="259542"/>
    <lineage>
        <taxon>Eukaryota</taxon>
        <taxon>Metazoa</taxon>
        <taxon>Spiralia</taxon>
        <taxon>Lophotrochozoa</taxon>
        <taxon>Mollusca</taxon>
        <taxon>Gastropoda</taxon>
        <taxon>Heterobranchia</taxon>
        <taxon>Euthyneura</taxon>
        <taxon>Panpulmonata</taxon>
        <taxon>Sacoglossa</taxon>
        <taxon>Placobranchoidea</taxon>
        <taxon>Plakobranchidae</taxon>
        <taxon>Plakobranchus</taxon>
    </lineage>
</organism>
<gene>
    <name evidence="3" type="ORF">PoB_005096200</name>
</gene>
<evidence type="ECO:0000256" key="2">
    <source>
        <dbReference type="SAM" id="SignalP"/>
    </source>
</evidence>
<proteinExistence type="predicted"/>
<feature type="signal peptide" evidence="2">
    <location>
        <begin position="1"/>
        <end position="18"/>
    </location>
</feature>